<dbReference type="SUPFAM" id="SSF53850">
    <property type="entry name" value="Periplasmic binding protein-like II"/>
    <property type="match status" value="1"/>
</dbReference>
<accession>A0A329MUX4</accession>
<name>A0A329MUX4_9BACL</name>
<dbReference type="AlphaFoldDB" id="A0A329MUX4"/>
<dbReference type="PANTHER" id="PTHR43649:SF12">
    <property type="entry name" value="DIACETYLCHITOBIOSE BINDING PROTEIN DASA"/>
    <property type="match status" value="1"/>
</dbReference>
<feature type="compositionally biased region" description="Low complexity" evidence="1">
    <location>
        <begin position="27"/>
        <end position="53"/>
    </location>
</feature>
<protein>
    <recommendedName>
        <fullName evidence="5">Sugar ABC transporter substrate-binding protein</fullName>
    </recommendedName>
</protein>
<evidence type="ECO:0008006" key="5">
    <source>
        <dbReference type="Google" id="ProtNLM"/>
    </source>
</evidence>
<evidence type="ECO:0000313" key="4">
    <source>
        <dbReference type="Proteomes" id="UP000250369"/>
    </source>
</evidence>
<keyword evidence="2" id="KW-0732">Signal</keyword>
<dbReference type="EMBL" id="QMFB01000001">
    <property type="protein sequence ID" value="RAV23098.1"/>
    <property type="molecule type" value="Genomic_DNA"/>
</dbReference>
<proteinExistence type="predicted"/>
<dbReference type="Pfam" id="PF01547">
    <property type="entry name" value="SBP_bac_1"/>
    <property type="match status" value="1"/>
</dbReference>
<keyword evidence="4" id="KW-1185">Reference proteome</keyword>
<feature type="signal peptide" evidence="2">
    <location>
        <begin position="1"/>
        <end position="25"/>
    </location>
</feature>
<comment type="caution">
    <text evidence="3">The sequence shown here is derived from an EMBL/GenBank/DDBJ whole genome shotgun (WGS) entry which is preliminary data.</text>
</comment>
<dbReference type="InterPro" id="IPR006059">
    <property type="entry name" value="SBP"/>
</dbReference>
<dbReference type="Proteomes" id="UP000250369">
    <property type="component" value="Unassembled WGS sequence"/>
</dbReference>
<dbReference type="OrthoDB" id="383937at2"/>
<dbReference type="Gene3D" id="3.40.190.10">
    <property type="entry name" value="Periplasmic binding protein-like II"/>
    <property type="match status" value="1"/>
</dbReference>
<dbReference type="RefSeq" id="WP_113029209.1">
    <property type="nucleotide sequence ID" value="NZ_QMFB01000001.1"/>
</dbReference>
<feature type="region of interest" description="Disordered" evidence="1">
    <location>
        <begin position="26"/>
        <end position="63"/>
    </location>
</feature>
<evidence type="ECO:0000256" key="1">
    <source>
        <dbReference type="SAM" id="MobiDB-lite"/>
    </source>
</evidence>
<dbReference type="InterPro" id="IPR050490">
    <property type="entry name" value="Bact_solute-bd_prot1"/>
</dbReference>
<dbReference type="PANTHER" id="PTHR43649">
    <property type="entry name" value="ARABINOSE-BINDING PROTEIN-RELATED"/>
    <property type="match status" value="1"/>
</dbReference>
<feature type="chain" id="PRO_5016294243" description="Sugar ABC transporter substrate-binding protein" evidence="2">
    <location>
        <begin position="26"/>
        <end position="471"/>
    </location>
</feature>
<organism evidence="3 4">
    <name type="scientific">Paenibacillus contaminans</name>
    <dbReference type="NCBI Taxonomy" id="450362"/>
    <lineage>
        <taxon>Bacteria</taxon>
        <taxon>Bacillati</taxon>
        <taxon>Bacillota</taxon>
        <taxon>Bacilli</taxon>
        <taxon>Bacillales</taxon>
        <taxon>Paenibacillaceae</taxon>
        <taxon>Paenibacillus</taxon>
    </lineage>
</organism>
<evidence type="ECO:0000256" key="2">
    <source>
        <dbReference type="SAM" id="SignalP"/>
    </source>
</evidence>
<reference evidence="3 4" key="1">
    <citation type="journal article" date="2009" name="Int. J. Syst. Evol. Microbiol.">
        <title>Paenibacillus contaminans sp. nov., isolated from a contaminated laboratory plate.</title>
        <authorList>
            <person name="Chou J.H."/>
            <person name="Lee J.H."/>
            <person name="Lin M.C."/>
            <person name="Chang P.S."/>
            <person name="Arun A.B."/>
            <person name="Young C.C."/>
            <person name="Chen W.M."/>
        </authorList>
    </citation>
    <scope>NUCLEOTIDE SEQUENCE [LARGE SCALE GENOMIC DNA]</scope>
    <source>
        <strain evidence="3 4">CKOBP-6</strain>
    </source>
</reference>
<sequence>MIKQVSNWKLKLFSGLVITALTATACSSGSGSNPSSSPSPASSPKATENNENANKTEKPNQDPVTIRIGTNLYNEAWENKETWAKFTADFKKKYPWITLEFIFTGMGSEVKEALNRQIAAKEPYDVFWGSTLRDFVDEGYAENLTPYIEKSPDFKAFKFKPGVIDSFQINGQQWALSRGNDAFLLFINKDIFAQRGVDLPKNNWTWDDFRKTAIALTDPGKKTWGLQDISSWELFITGVIPYSNGHTTNTRMLSKDHRTSIANSPEVLEDLQWFQDLKLKDGAALTSKLMSENKIEGDTWMTGNAAITVQPSPIIPVYNSQVKFNWDIVPLPAGTAQQKGIGFNSPMFLAKASKNKEAAWTFMKWWTTDPDAQRILQDIGGTFPATNDEKLVDAFKNAEVYSKVNKEALAIAASVTEPDMWGTVPAGDKGMTAYEGFRKAEEEGKTAYDYYPQAVEKLNKEFAEAWSKTTK</sequence>
<dbReference type="PROSITE" id="PS51257">
    <property type="entry name" value="PROKAR_LIPOPROTEIN"/>
    <property type="match status" value="1"/>
</dbReference>
<gene>
    <name evidence="3" type="ORF">DQG23_02575</name>
</gene>
<evidence type="ECO:0000313" key="3">
    <source>
        <dbReference type="EMBL" id="RAV23098.1"/>
    </source>
</evidence>